<protein>
    <recommendedName>
        <fullName evidence="5">Peptidase S9</fullName>
    </recommendedName>
</protein>
<dbReference type="AlphaFoldDB" id="J1H7U0"/>
<accession>J1H7U0</accession>
<dbReference type="Proteomes" id="UP000004578">
    <property type="component" value="Unassembled WGS sequence"/>
</dbReference>
<dbReference type="PATRIC" id="fig|1125717.3.peg.1405"/>
<evidence type="ECO:0000256" key="1">
    <source>
        <dbReference type="SAM" id="MobiDB-lite"/>
    </source>
</evidence>
<reference evidence="3 4" key="1">
    <citation type="submission" date="2012-05" db="EMBL/GenBank/DDBJ databases">
        <authorList>
            <person name="Harkins D.M."/>
            <person name="Madupu R."/>
            <person name="Durkin A.S."/>
            <person name="Torralba M."/>
            <person name="Methe B."/>
            <person name="Sutton G.G."/>
            <person name="Nelson K.E."/>
        </authorList>
    </citation>
    <scope>NUCLEOTIDE SEQUENCE [LARGE SCALE GENOMIC DNA]</scope>
    <source>
        <strain evidence="3 4">F0490</strain>
    </source>
</reference>
<keyword evidence="4" id="KW-1185">Reference proteome</keyword>
<evidence type="ECO:0008006" key="5">
    <source>
        <dbReference type="Google" id="ProtNLM"/>
    </source>
</evidence>
<feature type="region of interest" description="Disordered" evidence="1">
    <location>
        <begin position="80"/>
        <end position="108"/>
    </location>
</feature>
<organism evidence="3 4">
    <name type="scientific">Schaalia georgiae F0490</name>
    <dbReference type="NCBI Taxonomy" id="1125717"/>
    <lineage>
        <taxon>Bacteria</taxon>
        <taxon>Bacillati</taxon>
        <taxon>Actinomycetota</taxon>
        <taxon>Actinomycetes</taxon>
        <taxon>Actinomycetales</taxon>
        <taxon>Actinomycetaceae</taxon>
        <taxon>Schaalia</taxon>
    </lineage>
</organism>
<feature type="transmembrane region" description="Helical" evidence="2">
    <location>
        <begin position="158"/>
        <end position="176"/>
    </location>
</feature>
<name>J1H7U0_9ACTO</name>
<sequence length="179" mass="18489">MTSPVLVESRSDRTCGCALVNVRHALEDPKKRLGTAVGVAATAAWYALPDVVRRRGARAVIKAGLLAAVIWSATAQMPPAAPVPPYPDEESDCDGTPAPEGDDPLEGATEAAPGELALLAGAGIGTVCLTVAVEKWLFRRGERRRAAGVRMAHTRQGLVIGALTGAASALQFAVAARAD</sequence>
<dbReference type="EMBL" id="AKFS01000227">
    <property type="protein sequence ID" value="EJF41650.1"/>
    <property type="molecule type" value="Genomic_DNA"/>
</dbReference>
<keyword evidence="2" id="KW-0472">Membrane</keyword>
<gene>
    <name evidence="3" type="ORF">HMPREF1317_1398</name>
</gene>
<feature type="transmembrane region" description="Helical" evidence="2">
    <location>
        <begin position="116"/>
        <end position="137"/>
    </location>
</feature>
<evidence type="ECO:0000313" key="4">
    <source>
        <dbReference type="Proteomes" id="UP000004578"/>
    </source>
</evidence>
<proteinExistence type="predicted"/>
<keyword evidence="2" id="KW-1133">Transmembrane helix</keyword>
<feature type="transmembrane region" description="Helical" evidence="2">
    <location>
        <begin position="59"/>
        <end position="77"/>
    </location>
</feature>
<evidence type="ECO:0000256" key="2">
    <source>
        <dbReference type="SAM" id="Phobius"/>
    </source>
</evidence>
<keyword evidence="2" id="KW-0812">Transmembrane</keyword>
<dbReference type="RefSeq" id="WP_005871133.1">
    <property type="nucleotide sequence ID" value="NZ_AKFS01000227.1"/>
</dbReference>
<evidence type="ECO:0000313" key="3">
    <source>
        <dbReference type="EMBL" id="EJF41650.1"/>
    </source>
</evidence>
<comment type="caution">
    <text evidence="3">The sequence shown here is derived from an EMBL/GenBank/DDBJ whole genome shotgun (WGS) entry which is preliminary data.</text>
</comment>